<dbReference type="InterPro" id="IPR037518">
    <property type="entry name" value="MPN"/>
</dbReference>
<dbReference type="GO" id="GO:0046872">
    <property type="term" value="F:metal ion binding"/>
    <property type="evidence" value="ECO:0007669"/>
    <property type="project" value="UniProtKB-KW"/>
</dbReference>
<dbReference type="Pfam" id="PF04002">
    <property type="entry name" value="RadC"/>
    <property type="match status" value="1"/>
</dbReference>
<dbReference type="InterPro" id="IPR025657">
    <property type="entry name" value="RadC_JAB"/>
</dbReference>
<dbReference type="GO" id="GO:0006508">
    <property type="term" value="P:proteolysis"/>
    <property type="evidence" value="ECO:0007669"/>
    <property type="project" value="UniProtKB-KW"/>
</dbReference>
<evidence type="ECO:0000256" key="6">
    <source>
        <dbReference type="RuleBase" id="RU003797"/>
    </source>
</evidence>
<dbReference type="NCBIfam" id="NF000642">
    <property type="entry name" value="PRK00024.1"/>
    <property type="match status" value="1"/>
</dbReference>
<keyword evidence="5" id="KW-0482">Metalloprotease</keyword>
<dbReference type="Gene3D" id="3.40.140.10">
    <property type="entry name" value="Cytidine Deaminase, domain 2"/>
    <property type="match status" value="1"/>
</dbReference>
<dbReference type="NCBIfam" id="TIGR00608">
    <property type="entry name" value="radc"/>
    <property type="match status" value="1"/>
</dbReference>
<organism evidence="8 9">
    <name type="scientific">candidate division WWE3 bacterium</name>
    <dbReference type="NCBI Taxonomy" id="2053526"/>
    <lineage>
        <taxon>Bacteria</taxon>
        <taxon>Katanobacteria</taxon>
    </lineage>
</organism>
<evidence type="ECO:0000259" key="7">
    <source>
        <dbReference type="PROSITE" id="PS50249"/>
    </source>
</evidence>
<dbReference type="InterPro" id="IPR001405">
    <property type="entry name" value="UPF0758"/>
</dbReference>
<name>A0A3A4ZE70_UNCKA</name>
<keyword evidence="4" id="KW-0862">Zinc</keyword>
<dbReference type="SUPFAM" id="SSF102712">
    <property type="entry name" value="JAB1/MPN domain"/>
    <property type="match status" value="1"/>
</dbReference>
<reference evidence="8 9" key="1">
    <citation type="journal article" date="2017" name="ISME J.">
        <title>Energy and carbon metabolisms in a deep terrestrial subsurface fluid microbial community.</title>
        <authorList>
            <person name="Momper L."/>
            <person name="Jungbluth S.P."/>
            <person name="Lee M.D."/>
            <person name="Amend J.P."/>
        </authorList>
    </citation>
    <scope>NUCLEOTIDE SEQUENCE [LARGE SCALE GENOMIC DNA]</scope>
    <source>
        <strain evidence="8">SURF_46</strain>
    </source>
</reference>
<dbReference type="PANTHER" id="PTHR30471:SF3">
    <property type="entry name" value="UPF0758 PROTEIN YEES-RELATED"/>
    <property type="match status" value="1"/>
</dbReference>
<dbReference type="Pfam" id="PF20582">
    <property type="entry name" value="UPF0758_N"/>
    <property type="match status" value="1"/>
</dbReference>
<sequence>MSYYRIKDLNKDEKPREKILTLGPKALSEEELLALIIRSGGSDESAIELSRRIIKESGGLKNLTTKSIQQLMSIKNINLAKAACIIAGFELGIRSADERTENPRVKRPEDVFHLIKAELYGKSKEYLYLISLNTRNRLISKDIISIGTVNETLMSPREIFRQALSRNAVYIVLAHNHPSQETTPSEEDILATKKTQQIGFLLGIPLIDHLIVCNDKFTSMKSLNQLETKKLSQKGGEL</sequence>
<accession>A0A3A4ZE70</accession>
<comment type="caution">
    <text evidence="8">The sequence shown here is derived from an EMBL/GenBank/DDBJ whole genome shotgun (WGS) entry which is preliminary data.</text>
</comment>
<evidence type="ECO:0000313" key="8">
    <source>
        <dbReference type="EMBL" id="RJR27473.1"/>
    </source>
</evidence>
<evidence type="ECO:0000313" key="9">
    <source>
        <dbReference type="Proteomes" id="UP000265540"/>
    </source>
</evidence>
<evidence type="ECO:0000256" key="5">
    <source>
        <dbReference type="ARBA" id="ARBA00023049"/>
    </source>
</evidence>
<evidence type="ECO:0000256" key="1">
    <source>
        <dbReference type="ARBA" id="ARBA00022670"/>
    </source>
</evidence>
<dbReference type="Proteomes" id="UP000265540">
    <property type="component" value="Unassembled WGS sequence"/>
</dbReference>
<dbReference type="PROSITE" id="PS50249">
    <property type="entry name" value="MPN"/>
    <property type="match status" value="1"/>
</dbReference>
<dbReference type="CDD" id="cd08071">
    <property type="entry name" value="MPN_DUF2466"/>
    <property type="match status" value="1"/>
</dbReference>
<dbReference type="EMBL" id="QZJF01000011">
    <property type="protein sequence ID" value="RJR27473.1"/>
    <property type="molecule type" value="Genomic_DNA"/>
</dbReference>
<dbReference type="GO" id="GO:0008237">
    <property type="term" value="F:metallopeptidase activity"/>
    <property type="evidence" value="ECO:0007669"/>
    <property type="project" value="UniProtKB-KW"/>
</dbReference>
<evidence type="ECO:0000256" key="4">
    <source>
        <dbReference type="ARBA" id="ARBA00022833"/>
    </source>
</evidence>
<feature type="domain" description="MPN" evidence="7">
    <location>
        <begin position="104"/>
        <end position="226"/>
    </location>
</feature>
<protein>
    <submittedName>
        <fullName evidence="8">DNA repair protein RadC</fullName>
    </submittedName>
</protein>
<dbReference type="PANTHER" id="PTHR30471">
    <property type="entry name" value="DNA REPAIR PROTEIN RADC"/>
    <property type="match status" value="1"/>
</dbReference>
<keyword evidence="2" id="KW-0479">Metal-binding</keyword>
<evidence type="ECO:0000256" key="3">
    <source>
        <dbReference type="ARBA" id="ARBA00022801"/>
    </source>
</evidence>
<gene>
    <name evidence="8" type="primary">radC</name>
    <name evidence="8" type="ORF">C4561_02140</name>
</gene>
<keyword evidence="3" id="KW-0378">Hydrolase</keyword>
<dbReference type="InterPro" id="IPR046778">
    <property type="entry name" value="UPF0758_N"/>
</dbReference>
<comment type="similarity">
    <text evidence="6">Belongs to the UPF0758 family.</text>
</comment>
<keyword evidence="1" id="KW-0645">Protease</keyword>
<dbReference type="AlphaFoldDB" id="A0A3A4ZE70"/>
<proteinExistence type="inferred from homology"/>
<evidence type="ECO:0000256" key="2">
    <source>
        <dbReference type="ARBA" id="ARBA00022723"/>
    </source>
</evidence>